<evidence type="ECO:0000256" key="2">
    <source>
        <dbReference type="ARBA" id="ARBA00008814"/>
    </source>
</evidence>
<sequence length="320" mass="35153">MIRSRITLPFWAAALFILLLTGCSPAEKTASPEADSPSSGTAAQTTGEKEAFPRTIQHAKGSLEIGKKPEKVATPYIVYLDYLTVLDEPPHASQGMDMIGSFPNLKKRLEGKQVLDLGREASMEKLLAASPDLIISEDENKFTEYNKIAPTVIIPHSEDWKAQLRIIAKVIGAEEKAESVIADYEKKAAEYKEKLASKRGETVLAAMFSGKEFTSFNMSRMRVFYEDLGLTPVEAFKQGGNFNLEGLAEADPDYLFVVNNYVQPVAGGVMASMKDNPIWNRLKAVKNNRVFVLDDSSVIGPMPLGKIVAIDEIMKAMSGQ</sequence>
<feature type="signal peptide" evidence="7">
    <location>
        <begin position="1"/>
        <end position="26"/>
    </location>
</feature>
<dbReference type="AlphaFoldDB" id="A0A410WYQ7"/>
<name>A0A410WYQ7_9BACL</name>
<keyword evidence="4 7" id="KW-0732">Signal</keyword>
<evidence type="ECO:0000256" key="1">
    <source>
        <dbReference type="ARBA" id="ARBA00004196"/>
    </source>
</evidence>
<dbReference type="Gene3D" id="3.40.50.1980">
    <property type="entry name" value="Nitrogenase molybdenum iron protein domain"/>
    <property type="match status" value="2"/>
</dbReference>
<dbReference type="OrthoDB" id="9793175at2"/>
<dbReference type="GO" id="GO:1901678">
    <property type="term" value="P:iron coordination entity transport"/>
    <property type="evidence" value="ECO:0007669"/>
    <property type="project" value="UniProtKB-ARBA"/>
</dbReference>
<proteinExistence type="inferred from homology"/>
<dbReference type="PANTHER" id="PTHR30532:SF24">
    <property type="entry name" value="FERRIC ENTEROBACTIN-BINDING PERIPLASMIC PROTEIN FEPB"/>
    <property type="match status" value="1"/>
</dbReference>
<evidence type="ECO:0000256" key="4">
    <source>
        <dbReference type="ARBA" id="ARBA00022729"/>
    </source>
</evidence>
<dbReference type="PROSITE" id="PS51257">
    <property type="entry name" value="PROKAR_LIPOPROTEIN"/>
    <property type="match status" value="1"/>
</dbReference>
<evidence type="ECO:0000256" key="5">
    <source>
        <dbReference type="SAM" id="Coils"/>
    </source>
</evidence>
<reference evidence="10 11" key="1">
    <citation type="submission" date="2018-01" db="EMBL/GenBank/DDBJ databases">
        <title>The whole genome sequencing and assembly of Paenibacillus chitinolyticus KCCM 41400 strain.</title>
        <authorList>
            <person name="Kim J.-Y."/>
            <person name="Park M.-K."/>
            <person name="Lee Y.-J."/>
            <person name="Yi H."/>
            <person name="Bahn Y.-S."/>
            <person name="Kim J.F."/>
            <person name="Lee D.-W."/>
        </authorList>
    </citation>
    <scope>NUCLEOTIDE SEQUENCE [LARGE SCALE GENOMIC DNA]</scope>
    <source>
        <strain evidence="10 11">KCCM 41400</strain>
    </source>
</reference>
<dbReference type="EMBL" id="CP026520">
    <property type="protein sequence ID" value="QAV19480.1"/>
    <property type="molecule type" value="Genomic_DNA"/>
</dbReference>
<dbReference type="Pfam" id="PF01497">
    <property type="entry name" value="Peripla_BP_2"/>
    <property type="match status" value="1"/>
</dbReference>
<dbReference type="GeneID" id="95376720"/>
<dbReference type="SUPFAM" id="SSF53807">
    <property type="entry name" value="Helical backbone' metal receptor"/>
    <property type="match status" value="1"/>
</dbReference>
<keyword evidence="3" id="KW-0813">Transport</keyword>
<comment type="subcellular location">
    <subcellularLocation>
        <location evidence="1">Cell envelope</location>
    </subcellularLocation>
</comment>
<dbReference type="Proteomes" id="UP000288943">
    <property type="component" value="Chromosome"/>
</dbReference>
<evidence type="ECO:0000313" key="10">
    <source>
        <dbReference type="EMBL" id="QAV19480.1"/>
    </source>
</evidence>
<keyword evidence="12" id="KW-1185">Reference proteome</keyword>
<feature type="region of interest" description="Disordered" evidence="6">
    <location>
        <begin position="28"/>
        <end position="53"/>
    </location>
</feature>
<dbReference type="PANTHER" id="PTHR30532">
    <property type="entry name" value="IRON III DICITRATE-BINDING PERIPLASMIC PROTEIN"/>
    <property type="match status" value="1"/>
</dbReference>
<feature type="chain" id="PRO_5019004172" evidence="7">
    <location>
        <begin position="27"/>
        <end position="320"/>
    </location>
</feature>
<dbReference type="InterPro" id="IPR002491">
    <property type="entry name" value="ABC_transptr_periplasmic_BD"/>
</dbReference>
<feature type="domain" description="Fe/B12 periplasmic-binding" evidence="8">
    <location>
        <begin position="71"/>
        <end position="320"/>
    </location>
</feature>
<protein>
    <submittedName>
        <fullName evidence="9 10">ABC transporter</fullName>
    </submittedName>
</protein>
<dbReference type="PROSITE" id="PS50983">
    <property type="entry name" value="FE_B12_PBP"/>
    <property type="match status" value="1"/>
</dbReference>
<feature type="compositionally biased region" description="Polar residues" evidence="6">
    <location>
        <begin position="36"/>
        <end position="46"/>
    </location>
</feature>
<evidence type="ECO:0000313" key="9">
    <source>
        <dbReference type="EMBL" id="MCY9596467.1"/>
    </source>
</evidence>
<dbReference type="GO" id="GO:0030288">
    <property type="term" value="C:outer membrane-bounded periplasmic space"/>
    <property type="evidence" value="ECO:0007669"/>
    <property type="project" value="TreeGrafter"/>
</dbReference>
<comment type="similarity">
    <text evidence="2">Belongs to the bacterial solute-binding protein 8 family.</text>
</comment>
<evidence type="ECO:0000313" key="12">
    <source>
        <dbReference type="Proteomes" id="UP001527202"/>
    </source>
</evidence>
<gene>
    <name evidence="9" type="ORF">M5X16_11860</name>
    <name evidence="10" type="ORF">PC41400_18160</name>
</gene>
<keyword evidence="5" id="KW-0175">Coiled coil</keyword>
<dbReference type="EMBL" id="JAMDMJ010000013">
    <property type="protein sequence ID" value="MCY9596467.1"/>
    <property type="molecule type" value="Genomic_DNA"/>
</dbReference>
<reference evidence="9 12" key="2">
    <citation type="submission" date="2022-05" db="EMBL/GenBank/DDBJ databases">
        <title>Genome Sequencing of Bee-Associated Microbes.</title>
        <authorList>
            <person name="Dunlap C."/>
        </authorList>
    </citation>
    <scope>NUCLEOTIDE SEQUENCE [LARGE SCALE GENOMIC DNA]</scope>
    <source>
        <strain evidence="9 12">NRRL B-23120</strain>
    </source>
</reference>
<evidence type="ECO:0000256" key="6">
    <source>
        <dbReference type="SAM" id="MobiDB-lite"/>
    </source>
</evidence>
<accession>A0A410WYQ7</accession>
<evidence type="ECO:0000259" key="8">
    <source>
        <dbReference type="PROSITE" id="PS50983"/>
    </source>
</evidence>
<evidence type="ECO:0000256" key="3">
    <source>
        <dbReference type="ARBA" id="ARBA00022448"/>
    </source>
</evidence>
<feature type="coiled-coil region" evidence="5">
    <location>
        <begin position="174"/>
        <end position="201"/>
    </location>
</feature>
<evidence type="ECO:0000313" key="11">
    <source>
        <dbReference type="Proteomes" id="UP000288943"/>
    </source>
</evidence>
<organism evidence="10 11">
    <name type="scientific">Paenibacillus chitinolyticus</name>
    <dbReference type="NCBI Taxonomy" id="79263"/>
    <lineage>
        <taxon>Bacteria</taxon>
        <taxon>Bacillati</taxon>
        <taxon>Bacillota</taxon>
        <taxon>Bacilli</taxon>
        <taxon>Bacillales</taxon>
        <taxon>Paenibacillaceae</taxon>
        <taxon>Paenibacillus</taxon>
    </lineage>
</organism>
<dbReference type="Proteomes" id="UP001527202">
    <property type="component" value="Unassembled WGS sequence"/>
</dbReference>
<dbReference type="KEGG" id="pchi:PC41400_18160"/>
<dbReference type="RefSeq" id="WP_042226614.1">
    <property type="nucleotide sequence ID" value="NZ_CP026520.1"/>
</dbReference>
<evidence type="ECO:0000256" key="7">
    <source>
        <dbReference type="SAM" id="SignalP"/>
    </source>
</evidence>
<dbReference type="InterPro" id="IPR051313">
    <property type="entry name" value="Bact_iron-sidero_bind"/>
</dbReference>